<feature type="transmembrane region" description="Helical" evidence="2">
    <location>
        <begin position="15"/>
        <end position="37"/>
    </location>
</feature>
<evidence type="ECO:0000313" key="4">
    <source>
        <dbReference type="Proteomes" id="UP000663841"/>
    </source>
</evidence>
<feature type="transmembrane region" description="Helical" evidence="2">
    <location>
        <begin position="230"/>
        <end position="252"/>
    </location>
</feature>
<dbReference type="PANTHER" id="PTHR40465">
    <property type="entry name" value="CHROMOSOME 1, WHOLE GENOME SHOTGUN SEQUENCE"/>
    <property type="match status" value="1"/>
</dbReference>
<sequence length="302" mass="33043">MATAAAAFGLTTNALIFLAIMQCTTQGILIPLLTTFLSSESDHRLWFKIYVVCVNVFTAGQTVTHVLQVFDVIGLIPASTWLVGAPPILTGVIGASVQVFFIQRCWKIYHQRILPTIPLLLLCLTSFVTAITIGYYAMELANHGPVISSNTISGLQVSSTIWGFSSLILDTITTFSTIVYLYRVRKNLGGGHSVFVMVWQIMWTSATPPLILMVISVIDGCIVYTGPRLAGILSTALTAKFFVLSLMVNLVGQKHIREQFERRRTHPSPSSNLRSQSTGNRSFDPAAIQITASTPMISSRSQ</sequence>
<feature type="transmembrane region" description="Helical" evidence="2">
    <location>
        <begin position="157"/>
        <end position="182"/>
    </location>
</feature>
<evidence type="ECO:0000256" key="2">
    <source>
        <dbReference type="SAM" id="Phobius"/>
    </source>
</evidence>
<keyword evidence="2" id="KW-0472">Membrane</keyword>
<feature type="region of interest" description="Disordered" evidence="1">
    <location>
        <begin position="260"/>
        <end position="281"/>
    </location>
</feature>
<dbReference type="EMBL" id="CAJMWW010000646">
    <property type="protein sequence ID" value="CAE6479013.1"/>
    <property type="molecule type" value="Genomic_DNA"/>
</dbReference>
<name>A0A8H3CBS8_9AGAM</name>
<gene>
    <name evidence="3" type="ORF">RDB_LOCUS201626</name>
</gene>
<feature type="transmembrane region" description="Helical" evidence="2">
    <location>
        <begin position="82"/>
        <end position="101"/>
    </location>
</feature>
<feature type="compositionally biased region" description="Polar residues" evidence="1">
    <location>
        <begin position="267"/>
        <end position="281"/>
    </location>
</feature>
<keyword evidence="2" id="KW-0812">Transmembrane</keyword>
<feature type="transmembrane region" description="Helical" evidence="2">
    <location>
        <begin position="49"/>
        <end position="70"/>
    </location>
</feature>
<dbReference type="AlphaFoldDB" id="A0A8H3CBS8"/>
<accession>A0A8H3CBS8</accession>
<dbReference type="Proteomes" id="UP000663841">
    <property type="component" value="Unassembled WGS sequence"/>
</dbReference>
<keyword evidence="2" id="KW-1133">Transmembrane helix</keyword>
<proteinExistence type="predicted"/>
<dbReference type="PANTHER" id="PTHR40465:SF1">
    <property type="entry name" value="DUF6534 DOMAIN-CONTAINING PROTEIN"/>
    <property type="match status" value="1"/>
</dbReference>
<reference evidence="3" key="1">
    <citation type="submission" date="2021-01" db="EMBL/GenBank/DDBJ databases">
        <authorList>
            <person name="Kaushik A."/>
        </authorList>
    </citation>
    <scope>NUCLEOTIDE SEQUENCE</scope>
    <source>
        <strain evidence="3">AG3-T5</strain>
    </source>
</reference>
<feature type="transmembrane region" description="Helical" evidence="2">
    <location>
        <begin position="194"/>
        <end position="218"/>
    </location>
</feature>
<protein>
    <submittedName>
        <fullName evidence="3">Uncharacterized protein</fullName>
    </submittedName>
</protein>
<organism evidence="3 4">
    <name type="scientific">Rhizoctonia solani</name>
    <dbReference type="NCBI Taxonomy" id="456999"/>
    <lineage>
        <taxon>Eukaryota</taxon>
        <taxon>Fungi</taxon>
        <taxon>Dikarya</taxon>
        <taxon>Basidiomycota</taxon>
        <taxon>Agaricomycotina</taxon>
        <taxon>Agaricomycetes</taxon>
        <taxon>Cantharellales</taxon>
        <taxon>Ceratobasidiaceae</taxon>
        <taxon>Rhizoctonia</taxon>
    </lineage>
</organism>
<evidence type="ECO:0000256" key="1">
    <source>
        <dbReference type="SAM" id="MobiDB-lite"/>
    </source>
</evidence>
<comment type="caution">
    <text evidence="3">The sequence shown here is derived from an EMBL/GenBank/DDBJ whole genome shotgun (WGS) entry which is preliminary data.</text>
</comment>
<feature type="transmembrane region" description="Helical" evidence="2">
    <location>
        <begin position="113"/>
        <end position="137"/>
    </location>
</feature>
<evidence type="ECO:0000313" key="3">
    <source>
        <dbReference type="EMBL" id="CAE6479013.1"/>
    </source>
</evidence>